<gene>
    <name evidence="3" type="ORF">THAOC_20952</name>
</gene>
<feature type="compositionally biased region" description="Basic and acidic residues" evidence="2">
    <location>
        <begin position="1"/>
        <end position="11"/>
    </location>
</feature>
<keyword evidence="4" id="KW-1185">Reference proteome</keyword>
<sequence>KAEEVEKHSRGSPELAQHPGHRQRELAEPFRYLASIEVNARRLPCFPNRPPFTAISCETGGVHVRAKASGGMDESRKRARTGSEAVAVAPAAKAPELPKLAGAAAATTKISELEVELEALKEKVDALQAKNESQKCEIEGLNSALQWAYAAEDIPRTALARAGTQRGIRGCDGKSSKQYEAEY</sequence>
<feature type="coiled-coil region" evidence="1">
    <location>
        <begin position="103"/>
        <end position="144"/>
    </location>
</feature>
<feature type="compositionally biased region" description="Basic and acidic residues" evidence="2">
    <location>
        <begin position="169"/>
        <end position="183"/>
    </location>
</feature>
<proteinExistence type="predicted"/>
<evidence type="ECO:0000256" key="1">
    <source>
        <dbReference type="SAM" id="Coils"/>
    </source>
</evidence>
<reference evidence="3 4" key="1">
    <citation type="journal article" date="2012" name="Genome Biol.">
        <title>Genome and low-iron response of an oceanic diatom adapted to chronic iron limitation.</title>
        <authorList>
            <person name="Lommer M."/>
            <person name="Specht M."/>
            <person name="Roy A.S."/>
            <person name="Kraemer L."/>
            <person name="Andreson R."/>
            <person name="Gutowska M.A."/>
            <person name="Wolf J."/>
            <person name="Bergner S.V."/>
            <person name="Schilhabel M.B."/>
            <person name="Klostermeier U.C."/>
            <person name="Beiko R.G."/>
            <person name="Rosenstiel P."/>
            <person name="Hippler M."/>
            <person name="Laroche J."/>
        </authorList>
    </citation>
    <scope>NUCLEOTIDE SEQUENCE [LARGE SCALE GENOMIC DNA]</scope>
    <source>
        <strain evidence="3 4">CCMP1005</strain>
    </source>
</reference>
<keyword evidence="1" id="KW-0175">Coiled coil</keyword>
<accession>K0S251</accession>
<evidence type="ECO:0000313" key="3">
    <source>
        <dbReference type="EMBL" id="EJK58889.1"/>
    </source>
</evidence>
<feature type="region of interest" description="Disordered" evidence="2">
    <location>
        <begin position="161"/>
        <end position="183"/>
    </location>
</feature>
<feature type="non-terminal residue" evidence="3">
    <location>
        <position position="1"/>
    </location>
</feature>
<evidence type="ECO:0000256" key="2">
    <source>
        <dbReference type="SAM" id="MobiDB-lite"/>
    </source>
</evidence>
<name>K0S251_THAOC</name>
<dbReference type="EMBL" id="AGNL01024037">
    <property type="protein sequence ID" value="EJK58889.1"/>
    <property type="molecule type" value="Genomic_DNA"/>
</dbReference>
<protein>
    <submittedName>
        <fullName evidence="3">Uncharacterized protein</fullName>
    </submittedName>
</protein>
<dbReference type="Proteomes" id="UP000266841">
    <property type="component" value="Unassembled WGS sequence"/>
</dbReference>
<evidence type="ECO:0000313" key="4">
    <source>
        <dbReference type="Proteomes" id="UP000266841"/>
    </source>
</evidence>
<comment type="caution">
    <text evidence="3">The sequence shown here is derived from an EMBL/GenBank/DDBJ whole genome shotgun (WGS) entry which is preliminary data.</text>
</comment>
<dbReference type="AlphaFoldDB" id="K0S251"/>
<feature type="region of interest" description="Disordered" evidence="2">
    <location>
        <begin position="1"/>
        <end position="24"/>
    </location>
</feature>
<organism evidence="3 4">
    <name type="scientific">Thalassiosira oceanica</name>
    <name type="common">Marine diatom</name>
    <dbReference type="NCBI Taxonomy" id="159749"/>
    <lineage>
        <taxon>Eukaryota</taxon>
        <taxon>Sar</taxon>
        <taxon>Stramenopiles</taxon>
        <taxon>Ochrophyta</taxon>
        <taxon>Bacillariophyta</taxon>
        <taxon>Coscinodiscophyceae</taxon>
        <taxon>Thalassiosirophycidae</taxon>
        <taxon>Thalassiosirales</taxon>
        <taxon>Thalassiosiraceae</taxon>
        <taxon>Thalassiosira</taxon>
    </lineage>
</organism>